<dbReference type="InterPro" id="IPR012572">
    <property type="entry name" value="Mad3/Bub1_II"/>
</dbReference>
<dbReference type="InterPro" id="IPR055089">
    <property type="entry name" value="COP9_N"/>
</dbReference>
<dbReference type="PROSITE" id="PS50011">
    <property type="entry name" value="PROTEIN_KINASE_DOM"/>
    <property type="match status" value="1"/>
</dbReference>
<dbReference type="GO" id="GO:0000776">
    <property type="term" value="C:kinetochore"/>
    <property type="evidence" value="ECO:0007669"/>
    <property type="project" value="UniProtKB-KW"/>
</dbReference>
<dbReference type="PANTHER" id="PTHR14030:SF4">
    <property type="entry name" value="BUB1 KINASE, ISOFORM A-RELATED"/>
    <property type="match status" value="1"/>
</dbReference>
<feature type="compositionally biased region" description="Low complexity" evidence="5">
    <location>
        <begin position="235"/>
        <end position="254"/>
    </location>
</feature>
<feature type="region of interest" description="Disordered" evidence="5">
    <location>
        <begin position="741"/>
        <end position="766"/>
    </location>
</feature>
<dbReference type="FunFam" id="1.25.40.430:FF:000003">
    <property type="entry name" value="Checkpoint serine/threonine-protein kinase BUB1"/>
    <property type="match status" value="1"/>
</dbReference>
<feature type="compositionally biased region" description="Low complexity" evidence="5">
    <location>
        <begin position="413"/>
        <end position="430"/>
    </location>
</feature>
<dbReference type="GO" id="GO:0007094">
    <property type="term" value="P:mitotic spindle assembly checkpoint signaling"/>
    <property type="evidence" value="ECO:0007669"/>
    <property type="project" value="InterPro"/>
</dbReference>
<evidence type="ECO:0000256" key="5">
    <source>
        <dbReference type="SAM" id="MobiDB-lite"/>
    </source>
</evidence>
<dbReference type="Gene3D" id="1.25.40.430">
    <property type="match status" value="1"/>
</dbReference>
<dbReference type="Pfam" id="PF22788">
    <property type="entry name" value="COP9_hel_rpt"/>
    <property type="match status" value="1"/>
</dbReference>
<keyword evidence="4" id="KW-0137">Centromere</keyword>
<feature type="compositionally biased region" description="Acidic residues" evidence="5">
    <location>
        <begin position="651"/>
        <end position="667"/>
    </location>
</feature>
<feature type="region of interest" description="Disordered" evidence="5">
    <location>
        <begin position="410"/>
        <end position="526"/>
    </location>
</feature>
<gene>
    <name evidence="8" type="ORF">yc1106_02492</name>
</gene>
<feature type="compositionally biased region" description="Basic and acidic residues" evidence="5">
    <location>
        <begin position="464"/>
        <end position="481"/>
    </location>
</feature>
<dbReference type="SMART" id="SM00220">
    <property type="entry name" value="S_TKc"/>
    <property type="match status" value="1"/>
</dbReference>
<dbReference type="Pfam" id="PF00069">
    <property type="entry name" value="Pkinase"/>
    <property type="match status" value="1"/>
</dbReference>
<dbReference type="CDD" id="cd13981">
    <property type="entry name" value="STKc_Bub1_BubR1"/>
    <property type="match status" value="1"/>
</dbReference>
<dbReference type="EMBL" id="CP089275">
    <property type="protein sequence ID" value="USP75218.1"/>
    <property type="molecule type" value="Genomic_DNA"/>
</dbReference>
<dbReference type="Pfam" id="PF08311">
    <property type="entry name" value="Mad3_BUB1_I"/>
    <property type="match status" value="1"/>
</dbReference>
<dbReference type="GO" id="GO:0051754">
    <property type="term" value="P:meiotic sister chromatid cohesion, centromeric"/>
    <property type="evidence" value="ECO:0007669"/>
    <property type="project" value="TreeGrafter"/>
</dbReference>
<evidence type="ECO:0000313" key="9">
    <source>
        <dbReference type="Proteomes" id="UP001056012"/>
    </source>
</evidence>
<organism evidence="8 9">
    <name type="scientific">Curvularia clavata</name>
    <dbReference type="NCBI Taxonomy" id="95742"/>
    <lineage>
        <taxon>Eukaryota</taxon>
        <taxon>Fungi</taxon>
        <taxon>Dikarya</taxon>
        <taxon>Ascomycota</taxon>
        <taxon>Pezizomycotina</taxon>
        <taxon>Dothideomycetes</taxon>
        <taxon>Pleosporomycetidae</taxon>
        <taxon>Pleosporales</taxon>
        <taxon>Pleosporineae</taxon>
        <taxon>Pleosporaceae</taxon>
        <taxon>Curvularia</taxon>
    </lineage>
</organism>
<feature type="region of interest" description="Disordered" evidence="5">
    <location>
        <begin position="235"/>
        <end position="259"/>
    </location>
</feature>
<feature type="compositionally biased region" description="Acidic residues" evidence="5">
    <location>
        <begin position="605"/>
        <end position="617"/>
    </location>
</feature>
<dbReference type="Pfam" id="PF01399">
    <property type="entry name" value="PCI"/>
    <property type="match status" value="1"/>
</dbReference>
<evidence type="ECO:0000256" key="4">
    <source>
        <dbReference type="ARBA" id="ARBA00023328"/>
    </source>
</evidence>
<dbReference type="InterPro" id="IPR013212">
    <property type="entry name" value="Mad3/Bub1_I"/>
</dbReference>
<feature type="domain" description="BUB1 N-terminal" evidence="7">
    <location>
        <begin position="63"/>
        <end position="229"/>
    </location>
</feature>
<protein>
    <submittedName>
        <fullName evidence="8">Checkpoint protein kinase</fullName>
    </submittedName>
</protein>
<dbReference type="SMART" id="SM00777">
    <property type="entry name" value="Mad3_BUB1_I"/>
    <property type="match status" value="1"/>
</dbReference>
<dbReference type="InterPro" id="IPR008271">
    <property type="entry name" value="Ser/Thr_kinase_AS"/>
</dbReference>
<evidence type="ECO:0000259" key="7">
    <source>
        <dbReference type="PROSITE" id="PS51489"/>
    </source>
</evidence>
<feature type="compositionally biased region" description="Acidic residues" evidence="5">
    <location>
        <begin position="754"/>
        <end position="764"/>
    </location>
</feature>
<dbReference type="Pfam" id="PF08171">
    <property type="entry name" value="Mad3_BUB1_II"/>
    <property type="match status" value="1"/>
</dbReference>
<evidence type="ECO:0000256" key="2">
    <source>
        <dbReference type="ARBA" id="ARBA00022454"/>
    </source>
</evidence>
<dbReference type="InterPro" id="IPR000719">
    <property type="entry name" value="Prot_kinase_dom"/>
</dbReference>
<dbReference type="GO" id="GO:0032991">
    <property type="term" value="C:protein-containing complex"/>
    <property type="evidence" value="ECO:0007669"/>
    <property type="project" value="UniProtKB-ARBA"/>
</dbReference>
<dbReference type="Proteomes" id="UP001056012">
    <property type="component" value="Chromosome 2"/>
</dbReference>
<keyword evidence="8" id="KW-0418">Kinase</keyword>
<feature type="region of interest" description="Disordered" evidence="5">
    <location>
        <begin position="788"/>
        <end position="828"/>
    </location>
</feature>
<dbReference type="PROSITE" id="PS51489">
    <property type="entry name" value="BUB1_N"/>
    <property type="match status" value="1"/>
</dbReference>
<dbReference type="VEuPathDB" id="FungiDB:yc1106_02492"/>
<evidence type="ECO:0000256" key="1">
    <source>
        <dbReference type="ARBA" id="ARBA00004629"/>
    </source>
</evidence>
<feature type="region of interest" description="Disordered" evidence="5">
    <location>
        <begin position="539"/>
        <end position="699"/>
    </location>
</feature>
<dbReference type="GO" id="GO:0005634">
    <property type="term" value="C:nucleus"/>
    <property type="evidence" value="ECO:0007669"/>
    <property type="project" value="TreeGrafter"/>
</dbReference>
<dbReference type="GO" id="GO:0005524">
    <property type="term" value="F:ATP binding"/>
    <property type="evidence" value="ECO:0007669"/>
    <property type="project" value="InterPro"/>
</dbReference>
<sequence length="1766" mass="196194">MGSDDLIDFEVIENQKENIQSLPSGRSAKALAQLYTPPLTSAAGQTPSPSQMQDANSATRLKYEKELMAIDDSDDPLDVYDRYVKWTLDAYPSAQNTPQSQLCPLLERATKAFQSSPQYKNDARYLKLWLHYIHLFSDAPRETFAYLARHHIGEDLALYYEEFAAWLESAGRFAQAEEVYNMGIDRGARPTERLVRKYGEFQHRCESRPQQVEEPTSPALPAVRPALATKMDPFALASPSAPAPQAQAQPKPAAGTSRSGKAKLAIFSDGDDAAKPASTGSTEGWDSIGSLADRKKENAQEARPWAGETLKVGKKNTGVPKMMIFKDESKSNINDENVTPHPLREYQQAVNPRTGRLEVVFVDLEKVYPNHEDPMSEEYSFEELRAKHRGWMDYDWAAIRREEAEQAKKEAEAALVAAQPKAKPVPLAPKQEPEQSAKPQTVPLKGSIDDDMGNDENAPPSQADVDKAKAAKKARREERANRTRKIQVMETKEIRGETQTIQANLDSPAKSKPRRKKAGSEMTMTLHTKEAMDEIYDIFNEPLKNADENVAEAQSGEESSDDDEDDYTSGAESAGTGRISCTNSEYGDETTVGGDFTLGTRVLDPDNDDESDADDSDAGSVSESSDFTEIKPGQKPEENESDGESEHSDQSQDDSFDQASDAEEQPQDEQVVTPTSPSAPTSLPTRFVPVPPEDYNPAMRPYRDPVVVANNRLPFMTPIVEKTESSLGIATAVAQKEYYATKTPSRSKGTPAIMEDDDEEEDETCSSPFSDIFSQVIDGPGKVAKLALTESKPVPKEPLGEPQRKPLAAKEPSSTMTKPSGPIIKDSQCNPVEASVRNTILQEIQPPLDSYDGYCADTEESYGKGADIRKYTKSVSKLNKGAHDKTTTSPGLCPTLQFPGTDRTYVVKRELGKGAFAPVYLVESKGVEDDEDQENKPSQMGKGEYGLKRQSLEAIKMEDPPTPWEFYIMRQAKRRLGVSRAADSIVNAYEMHVFKDECYLVEEYRDQGTLLDLVNHARADNGAMDEQLAMFFTVELFRTVEALHSKGVIHGDLKSDNVLVRFDALQKDEHWDSEYKRDGRDGWSAKGIALIDFGRGIDMKAFKPDVQFIADWPTTEADCAEMRELRPWTYQIDYHGLAGIVHNLLFGKYISTVAERSATLGAGATKTYKIKENLKRYWQTEIWHECLDLLLNPLMHLEGEEGGRLPVLKGMKQVREKMEEYLENNCNILHSSRFKEKQKKRATIHPTSSPPAASSACSITTLVGPNATMAAELSSLLLSFQPDSPEVEKRRDYDSKARSFVAQLSNVSAPHWLKGADTPQDVFATLNPAVNTIAYAFALRNRIAHHVEKKSVPETLQPGGELWNQLVLFFETADPIQLRYVGKEWKNLVEYTEEIARTCGSPSLAIAPIRSAMSRLDPTTGTFTSVHVSFMHLCMETRSYAAAEPILDNYIHTLPPKIPSAVREGLEYSVPCADVASSGEYIHQNSGHTDRVSLTDIQEYYVLGAMAYLGLRQFKKAQQFLEHVLVVPSANTANGLMLEAYKKWVLLNCLVHGQMGVVPRTNNASAMKNIKAASRAYEALAEAYEEVDNMSKLKAQAQAGSGIWAEDGNAGLVAELINSQTRTYVSRLSRTYSALPVSNIAKQLGSTTEEMAQYIDGLIKDGQLNARLEETKQADVGVVLRFYLDPRQGPLGKSEKEQQQALFVQTQRTNMLAEQVKDADYRMTLTKEYIDNQKRVNKRQGSNGDAMDTAWDDGLDAEEDIMGDLH</sequence>
<keyword evidence="3" id="KW-0995">Kinetochore</keyword>
<keyword evidence="2" id="KW-0158">Chromosome</keyword>
<keyword evidence="9" id="KW-1185">Reference proteome</keyword>
<feature type="compositionally biased region" description="Acidic residues" evidence="5">
    <location>
        <begin position="558"/>
        <end position="567"/>
    </location>
</feature>
<dbReference type="InterPro" id="IPR015661">
    <property type="entry name" value="Bub1/Mad3"/>
</dbReference>
<evidence type="ECO:0000313" key="8">
    <source>
        <dbReference type="EMBL" id="USP75218.1"/>
    </source>
</evidence>
<proteinExistence type="predicted"/>
<dbReference type="InterPro" id="IPR000717">
    <property type="entry name" value="PCI_dom"/>
</dbReference>
<feature type="compositionally biased region" description="Basic and acidic residues" evidence="5">
    <location>
        <begin position="628"/>
        <end position="650"/>
    </location>
</feature>
<evidence type="ECO:0000256" key="3">
    <source>
        <dbReference type="ARBA" id="ARBA00022838"/>
    </source>
</evidence>
<dbReference type="PANTHER" id="PTHR14030">
    <property type="entry name" value="MITOTIC CHECKPOINT SERINE/THREONINE-PROTEIN KINASE BUB1"/>
    <property type="match status" value="1"/>
</dbReference>
<accession>A0A9Q9DPI7</accession>
<feature type="compositionally biased region" description="Basic and acidic residues" evidence="5">
    <location>
        <begin position="793"/>
        <end position="804"/>
    </location>
</feature>
<reference evidence="8" key="1">
    <citation type="submission" date="2021-12" db="EMBL/GenBank/DDBJ databases">
        <title>Curvularia clavata genome.</title>
        <authorList>
            <person name="Cao Y."/>
        </authorList>
    </citation>
    <scope>NUCLEOTIDE SEQUENCE</scope>
    <source>
        <strain evidence="8">Yc1106</strain>
    </source>
</reference>
<feature type="compositionally biased region" description="Low complexity" evidence="5">
    <location>
        <begin position="673"/>
        <end position="685"/>
    </location>
</feature>
<evidence type="ECO:0000259" key="6">
    <source>
        <dbReference type="PROSITE" id="PS50011"/>
    </source>
</evidence>
<feature type="domain" description="Protein kinase" evidence="6">
    <location>
        <begin position="905"/>
        <end position="1248"/>
    </location>
</feature>
<dbReference type="PROSITE" id="PS00108">
    <property type="entry name" value="PROTEIN_KINASE_ST"/>
    <property type="match status" value="1"/>
</dbReference>
<dbReference type="GO" id="GO:0004672">
    <property type="term" value="F:protein kinase activity"/>
    <property type="evidence" value="ECO:0007669"/>
    <property type="project" value="InterPro"/>
</dbReference>
<dbReference type="SUPFAM" id="SSF56112">
    <property type="entry name" value="Protein kinase-like (PK-like)"/>
    <property type="match status" value="1"/>
</dbReference>
<name>A0A9Q9DPI7_CURCL</name>
<dbReference type="InterPro" id="IPR011009">
    <property type="entry name" value="Kinase-like_dom_sf"/>
</dbReference>
<dbReference type="OrthoDB" id="248495at2759"/>
<dbReference type="Gene3D" id="1.10.510.10">
    <property type="entry name" value="Transferase(Phosphotransferase) domain 1"/>
    <property type="match status" value="1"/>
</dbReference>
<keyword evidence="8" id="KW-0808">Transferase</keyword>
<comment type="subcellular location">
    <subcellularLocation>
        <location evidence="1">Chromosome</location>
        <location evidence="1">Centromere</location>
        <location evidence="1">Kinetochore</location>
    </subcellularLocation>
</comment>